<reference evidence="2 3" key="1">
    <citation type="submission" date="2020-05" db="EMBL/GenBank/DDBJ databases">
        <title>FDA dAtabase for Regulatory Grade micrObial Sequences (FDA-ARGOS): Supporting development and validation of Infectious Disease Dx tests.</title>
        <authorList>
            <person name="Sproer C."/>
            <person name="Gronow S."/>
            <person name="Severitt S."/>
            <person name="Schroder I."/>
            <person name="Tallon L."/>
            <person name="Sadzewicz L."/>
            <person name="Zhao X."/>
            <person name="Vavikolanu K."/>
            <person name="Mehta A."/>
            <person name="Aluvathingal J."/>
            <person name="Nadendla S."/>
            <person name="Myers T."/>
            <person name="Yan Y."/>
            <person name="Sichtig H."/>
        </authorList>
    </citation>
    <scope>NUCLEOTIDE SEQUENCE [LARGE SCALE GENOMIC DNA]</scope>
    <source>
        <strain evidence="2 3">FDAARGOS_790</strain>
    </source>
</reference>
<feature type="region of interest" description="Disordered" evidence="1">
    <location>
        <begin position="130"/>
        <end position="159"/>
    </location>
</feature>
<name>A0A7D4I807_9BURK</name>
<evidence type="ECO:0000313" key="3">
    <source>
        <dbReference type="Proteomes" id="UP000500970"/>
    </source>
</evidence>
<proteinExistence type="predicted"/>
<sequence length="351" mass="39449">MEAFFATAFERGAFAHVERFDVSVVEADITRFEVKADLDLMKAVVKWPKGVFPGTSSVYGDFLNMLVEVAGTVFSATCLARNFEEAMHQLFQTDGAMDRAAMIGSLCFSRQRIFSGVARLAGWDKHSPKKFEARSNRPPVVRERPARKEPREGDTASRDFHLSNMTDHREMKVHSVIDVHLWDRAEWTGAAYGVAHPEAPPFIALMFKNRGAAAKIFERWRERFGSIDLKEEIHIGVVRRFSTEHPAHYGMVITSKFPKDSADSRVAMMASRSLTMEPANDTNLSAFLDLYKRAGAYLLMPALITPGQTLQFIDGLHILKRSLHVKMAVDVGPHDTENLFLAPRGLQHGKD</sequence>
<protein>
    <submittedName>
        <fullName evidence="2">Uncharacterized protein</fullName>
    </submittedName>
</protein>
<organism evidence="2 3">
    <name type="scientific">Achromobacter pestifer</name>
    <dbReference type="NCBI Taxonomy" id="1353889"/>
    <lineage>
        <taxon>Bacteria</taxon>
        <taxon>Pseudomonadati</taxon>
        <taxon>Pseudomonadota</taxon>
        <taxon>Betaproteobacteria</taxon>
        <taxon>Burkholderiales</taxon>
        <taxon>Alcaligenaceae</taxon>
        <taxon>Achromobacter</taxon>
    </lineage>
</organism>
<keyword evidence="3" id="KW-1185">Reference proteome</keyword>
<dbReference type="RefSeq" id="WP_173144677.1">
    <property type="nucleotide sequence ID" value="NZ_CP053985.1"/>
</dbReference>
<evidence type="ECO:0000313" key="2">
    <source>
        <dbReference type="EMBL" id="QKH35701.1"/>
    </source>
</evidence>
<evidence type="ECO:0000256" key="1">
    <source>
        <dbReference type="SAM" id="MobiDB-lite"/>
    </source>
</evidence>
<accession>A0A7D4I807</accession>
<dbReference type="Proteomes" id="UP000500970">
    <property type="component" value="Chromosome"/>
</dbReference>
<gene>
    <name evidence="2" type="ORF">FOC84_12405</name>
</gene>
<dbReference type="EMBL" id="CP053985">
    <property type="protein sequence ID" value="QKH35701.1"/>
    <property type="molecule type" value="Genomic_DNA"/>
</dbReference>
<dbReference type="KEGG" id="apes:FOC84_12405"/>
<dbReference type="AlphaFoldDB" id="A0A7D4I807"/>